<feature type="transmembrane region" description="Helical" evidence="6">
    <location>
        <begin position="328"/>
        <end position="348"/>
    </location>
</feature>
<feature type="transmembrane region" description="Helical" evidence="6">
    <location>
        <begin position="20"/>
        <end position="39"/>
    </location>
</feature>
<name>A0A455TVS5_ENTFC</name>
<evidence type="ECO:0000256" key="4">
    <source>
        <dbReference type="ARBA" id="ARBA00022989"/>
    </source>
</evidence>
<sequence>MGILLKKYNSLSEPAKASIWFTLCNVLQKGILFLTTPIFTRMLSTAEYGKYTIFISWYSIIAIFTTLNLSAGVYNKGLIKYENKYALTSSFLGLSSFISLCALMLYLPFRTVINGLLDLSTEFVILILIESIFEPAFLLWSVKERFDYKYQKLVLITVLMAVLNPGLGIILILSFGEYAIWRVRAYVVVNVVVGMFIGIGILAKGKKLFDKEYWTYALRFNLPLIPHYLSMTLLNQVDRLMINSMVGASEAAIYSIAYTISSMMNIITTAINGSFIPFTYKAIKDGVYEKIKSVANQLLVLIFVLCSFTMLFGPELIWVVGGEKYMDAVWIIPPVAASVFFMFLYPLFGNIEFYYEKTNYVMFASCVGSIAKIISNYVSIPRFGYISAGYTTLICYMLFSFAHYMFYKKILRENGIKEDMYNIKNIIFLSVLMIVLTIGMTILYFSTILRYSIIIGLVIVAFLKRTQIMKILKNIKN</sequence>
<evidence type="ECO:0000256" key="2">
    <source>
        <dbReference type="ARBA" id="ARBA00022475"/>
    </source>
</evidence>
<feature type="transmembrane region" description="Helical" evidence="6">
    <location>
        <begin position="51"/>
        <end position="73"/>
    </location>
</feature>
<dbReference type="EMBL" id="AP019408">
    <property type="protein sequence ID" value="BBI39485.1"/>
    <property type="molecule type" value="Genomic_DNA"/>
</dbReference>
<dbReference type="AlphaFoldDB" id="A0A455TVS5"/>
<evidence type="ECO:0000313" key="7">
    <source>
        <dbReference type="EMBL" id="BBI39485.1"/>
    </source>
</evidence>
<feature type="transmembrane region" description="Helical" evidence="6">
    <location>
        <begin position="298"/>
        <end position="322"/>
    </location>
</feature>
<protein>
    <recommendedName>
        <fullName evidence="8">Polysaccharide biosynthesis protein</fullName>
    </recommendedName>
</protein>
<feature type="transmembrane region" description="Helical" evidence="6">
    <location>
        <begin position="153"/>
        <end position="175"/>
    </location>
</feature>
<keyword evidence="3 6" id="KW-0812">Transmembrane</keyword>
<keyword evidence="5 6" id="KW-0472">Membrane</keyword>
<feature type="transmembrane region" description="Helical" evidence="6">
    <location>
        <begin position="360"/>
        <end position="379"/>
    </location>
</feature>
<keyword evidence="4 6" id="KW-1133">Transmembrane helix</keyword>
<evidence type="ECO:0000256" key="5">
    <source>
        <dbReference type="ARBA" id="ARBA00023136"/>
    </source>
</evidence>
<dbReference type="InterPro" id="IPR050833">
    <property type="entry name" value="Poly_Biosynth_Transport"/>
</dbReference>
<feature type="transmembrane region" description="Helical" evidence="6">
    <location>
        <begin position="119"/>
        <end position="141"/>
    </location>
</feature>
<evidence type="ECO:0008006" key="8">
    <source>
        <dbReference type="Google" id="ProtNLM"/>
    </source>
</evidence>
<organism evidence="7">
    <name type="scientific">Enterococcus faecium</name>
    <name type="common">Streptococcus faecium</name>
    <dbReference type="NCBI Taxonomy" id="1352"/>
    <lineage>
        <taxon>Bacteria</taxon>
        <taxon>Bacillati</taxon>
        <taxon>Bacillota</taxon>
        <taxon>Bacilli</taxon>
        <taxon>Lactobacillales</taxon>
        <taxon>Enterococcaceae</taxon>
        <taxon>Enterococcus</taxon>
    </lineage>
</organism>
<feature type="transmembrane region" description="Helical" evidence="6">
    <location>
        <begin position="426"/>
        <end position="445"/>
    </location>
</feature>
<feature type="transmembrane region" description="Helical" evidence="6">
    <location>
        <begin position="85"/>
        <end position="107"/>
    </location>
</feature>
<evidence type="ECO:0000256" key="1">
    <source>
        <dbReference type="ARBA" id="ARBA00004651"/>
    </source>
</evidence>
<dbReference type="PANTHER" id="PTHR30250:SF11">
    <property type="entry name" value="O-ANTIGEN TRANSPORTER-RELATED"/>
    <property type="match status" value="1"/>
</dbReference>
<feature type="transmembrane region" description="Helical" evidence="6">
    <location>
        <begin position="385"/>
        <end position="406"/>
    </location>
</feature>
<evidence type="ECO:0000256" key="3">
    <source>
        <dbReference type="ARBA" id="ARBA00022692"/>
    </source>
</evidence>
<feature type="transmembrane region" description="Helical" evidence="6">
    <location>
        <begin position="213"/>
        <end position="231"/>
    </location>
</feature>
<dbReference type="RefSeq" id="WP_002304657.1">
    <property type="nucleotide sequence ID" value="NZ_CABGSJ010000029.1"/>
</dbReference>
<dbReference type="GO" id="GO:0005886">
    <property type="term" value="C:plasma membrane"/>
    <property type="evidence" value="ECO:0007669"/>
    <property type="project" value="UniProtKB-SubCell"/>
</dbReference>
<feature type="transmembrane region" description="Helical" evidence="6">
    <location>
        <begin position="251"/>
        <end position="278"/>
    </location>
</feature>
<gene>
    <name evidence="7" type="primary">cps4J</name>
    <name evidence="7" type="ORF">SMVRE20_01815</name>
</gene>
<proteinExistence type="predicted"/>
<accession>A0A455TVS5</accession>
<keyword evidence="2" id="KW-1003">Cell membrane</keyword>
<evidence type="ECO:0000256" key="6">
    <source>
        <dbReference type="SAM" id="Phobius"/>
    </source>
</evidence>
<feature type="transmembrane region" description="Helical" evidence="6">
    <location>
        <begin position="451"/>
        <end position="468"/>
    </location>
</feature>
<dbReference type="PANTHER" id="PTHR30250">
    <property type="entry name" value="PST FAMILY PREDICTED COLANIC ACID TRANSPORTER"/>
    <property type="match status" value="1"/>
</dbReference>
<reference evidence="7" key="1">
    <citation type="submission" date="2019-02" db="EMBL/GenBank/DDBJ databases">
        <title>Complete Genome Sequence of vanD5-typed vancomycin-resistant Enterococcus faecium in Sapporo, Japan.</title>
        <authorList>
            <person name="Sato T."/>
            <person name="Wada T."/>
            <person name="Shinagawa M."/>
            <person name="Fukushima Y."/>
            <person name="Nakajima C."/>
            <person name="Suzuki Y."/>
            <person name="Takahashi S."/>
            <person name="Yokota S."/>
        </authorList>
    </citation>
    <scope>NUCLEOTIDE SEQUENCE</scope>
    <source>
        <strain evidence="7">SMVRE20</strain>
    </source>
</reference>
<feature type="transmembrane region" description="Helical" evidence="6">
    <location>
        <begin position="181"/>
        <end position="201"/>
    </location>
</feature>
<comment type="subcellular location">
    <subcellularLocation>
        <location evidence="1">Cell membrane</location>
        <topology evidence="1">Multi-pass membrane protein</topology>
    </subcellularLocation>
</comment>
<dbReference type="Pfam" id="PF01943">
    <property type="entry name" value="Polysacc_synt"/>
    <property type="match status" value="1"/>
</dbReference>
<dbReference type="InterPro" id="IPR002797">
    <property type="entry name" value="Polysacc_synth"/>
</dbReference>